<dbReference type="Pfam" id="PF01370">
    <property type="entry name" value="Epimerase"/>
    <property type="match status" value="1"/>
</dbReference>
<dbReference type="STRING" id="1458425.SRAA_0133"/>
<dbReference type="InterPro" id="IPR050177">
    <property type="entry name" value="Lipid_A_modif_metabolic_enz"/>
</dbReference>
<organism evidence="3 4">
    <name type="scientific">Serpentinimonas raichei</name>
    <dbReference type="NCBI Taxonomy" id="1458425"/>
    <lineage>
        <taxon>Bacteria</taxon>
        <taxon>Pseudomonadati</taxon>
        <taxon>Pseudomonadota</taxon>
        <taxon>Betaproteobacteria</taxon>
        <taxon>Burkholderiales</taxon>
        <taxon>Comamonadaceae</taxon>
        <taxon>Serpentinimonas</taxon>
    </lineage>
</organism>
<dbReference type="InterPro" id="IPR029303">
    <property type="entry name" value="CapF_C"/>
</dbReference>
<dbReference type="CDD" id="cd07007">
    <property type="entry name" value="cupin_CapF-like_C"/>
    <property type="match status" value="1"/>
</dbReference>
<evidence type="ECO:0000313" key="3">
    <source>
        <dbReference type="EMBL" id="BAO79987.1"/>
    </source>
</evidence>
<keyword evidence="4" id="KW-1185">Reference proteome</keyword>
<dbReference type="SUPFAM" id="SSF51735">
    <property type="entry name" value="NAD(P)-binding Rossmann-fold domains"/>
    <property type="match status" value="1"/>
</dbReference>
<dbReference type="NCBIfam" id="NF047837">
    <property type="entry name" value="UDPAcbARedWbcJ"/>
    <property type="match status" value="1"/>
</dbReference>
<dbReference type="InterPro" id="IPR014710">
    <property type="entry name" value="RmlC-like_jellyroll"/>
</dbReference>
<dbReference type="InterPro" id="IPR011051">
    <property type="entry name" value="RmlC_Cupin_sf"/>
</dbReference>
<dbReference type="InterPro" id="IPR036291">
    <property type="entry name" value="NAD(P)-bd_dom_sf"/>
</dbReference>
<proteinExistence type="predicted"/>
<dbReference type="PANTHER" id="PTHR43245:SF55">
    <property type="entry name" value="NAD(P)-BINDING DOMAIN-CONTAINING PROTEIN"/>
    <property type="match status" value="1"/>
</dbReference>
<dbReference type="Proteomes" id="UP000067461">
    <property type="component" value="Chromosome"/>
</dbReference>
<dbReference type="Pfam" id="PF14667">
    <property type="entry name" value="Polysacc_synt_C"/>
    <property type="match status" value="1"/>
</dbReference>
<dbReference type="OrthoDB" id="9801056at2"/>
<dbReference type="KEGG" id="cbaa:SRAA_0133"/>
<dbReference type="InterPro" id="IPR001509">
    <property type="entry name" value="Epimerase_deHydtase"/>
</dbReference>
<reference evidence="3 4" key="1">
    <citation type="journal article" date="2014" name="Nat. Commun.">
        <title>Physiological and genomic features of highly alkaliphilic hydrogen-utilizing Betaproteobacteria from a continental serpentinizing site.</title>
        <authorList>
            <person name="Suzuki S."/>
            <person name="Kuenen J.G."/>
            <person name="Schipper K."/>
            <person name="van der Velde S."/>
            <person name="Ishii S."/>
            <person name="Wu A."/>
            <person name="Sorokin D.Y."/>
            <person name="Tenney A."/>
            <person name="Meng X.Y."/>
            <person name="Morrill P.L."/>
            <person name="Kamagata Y."/>
            <person name="Muyzer G."/>
            <person name="Nealson K.H."/>
        </authorList>
    </citation>
    <scope>NUCLEOTIDE SEQUENCE [LARGE SCALE GENOMIC DNA]</scope>
    <source>
        <strain evidence="3 4">A1</strain>
    </source>
</reference>
<gene>
    <name evidence="3" type="ORF">SRAA_0133</name>
</gene>
<dbReference type="RefSeq" id="WP_045530320.1">
    <property type="nucleotide sequence ID" value="NZ_AP014568.1"/>
</dbReference>
<dbReference type="Gene3D" id="3.40.50.720">
    <property type="entry name" value="NAD(P)-binding Rossmann-like Domain"/>
    <property type="match status" value="1"/>
</dbReference>
<evidence type="ECO:0000259" key="2">
    <source>
        <dbReference type="Pfam" id="PF14667"/>
    </source>
</evidence>
<dbReference type="HOGENOM" id="CLU_063221_0_0_4"/>
<accession>A0A060NGF2</accession>
<dbReference type="PANTHER" id="PTHR43245">
    <property type="entry name" value="BIFUNCTIONAL POLYMYXIN RESISTANCE PROTEIN ARNA"/>
    <property type="match status" value="1"/>
</dbReference>
<dbReference type="EMBL" id="AP014568">
    <property type="protein sequence ID" value="BAO79987.1"/>
    <property type="molecule type" value="Genomic_DNA"/>
</dbReference>
<evidence type="ECO:0000259" key="1">
    <source>
        <dbReference type="Pfam" id="PF01370"/>
    </source>
</evidence>
<protein>
    <submittedName>
        <fullName evidence="3">Nucleoside-diphosphate-sugar epimerase</fullName>
    </submittedName>
</protein>
<dbReference type="AlphaFoldDB" id="A0A060NGF2"/>
<dbReference type="SUPFAM" id="SSF51182">
    <property type="entry name" value="RmlC-like cupins"/>
    <property type="match status" value="1"/>
</dbReference>
<sequence length="377" mass="40710">MSTTTRRVLVTGAHGFIGKNLVVRLGELPGVAACTFVRGDSPAALPALVAQADAVVHLAGENRPLDEGAFAAVNTGLTVALCEAIAHKVRTSGVRVPLLLASSAQAERDNPYGRSKRAAEQAVAALADATGNPCTVFRLPGVFGKWCRPNYNSVVATFCHNLARGLPIQVNDPSASVRLVYVDDVVSALVAALESPTKGLSRAVVQPEYAVTLGELAAQIRAFDNCRTTLQTDRVGTGLVRALYATYVSYLPTERFAYEVPQYADPRGVFVEMLKTPDCGQFSYFTAHPGVTRGGHYHHTKSEKFLVIKGEALFRFRHLLSHDLVELRTSGAKPQVVDTIPGWAHDITNVGTDEMVVMLWANENFDRQRPDTVASKV</sequence>
<feature type="domain" description="Capsular polysaccharide assembling protein CapF C-terminal" evidence="2">
    <location>
        <begin position="264"/>
        <end position="373"/>
    </location>
</feature>
<dbReference type="Gene3D" id="2.60.120.10">
    <property type="entry name" value="Jelly Rolls"/>
    <property type="match status" value="1"/>
</dbReference>
<name>A0A060NGF2_9BURK</name>
<feature type="domain" description="NAD-dependent epimerase/dehydratase" evidence="1">
    <location>
        <begin position="8"/>
        <end position="201"/>
    </location>
</feature>
<evidence type="ECO:0000313" key="4">
    <source>
        <dbReference type="Proteomes" id="UP000067461"/>
    </source>
</evidence>